<dbReference type="GO" id="GO:0016491">
    <property type="term" value="F:oxidoreductase activity"/>
    <property type="evidence" value="ECO:0007669"/>
    <property type="project" value="UniProtKB-KW"/>
</dbReference>
<dbReference type="Pfam" id="PF01408">
    <property type="entry name" value="GFO_IDH_MocA"/>
    <property type="match status" value="1"/>
</dbReference>
<dbReference type="EMBL" id="DVHF01000080">
    <property type="protein sequence ID" value="HIR57388.1"/>
    <property type="molecule type" value="Genomic_DNA"/>
</dbReference>
<dbReference type="InterPro" id="IPR055170">
    <property type="entry name" value="GFO_IDH_MocA-like_dom"/>
</dbReference>
<dbReference type="Gene3D" id="3.40.50.720">
    <property type="entry name" value="NAD(P)-binding Rossmann-like Domain"/>
    <property type="match status" value="1"/>
</dbReference>
<dbReference type="Gene3D" id="3.30.360.10">
    <property type="entry name" value="Dihydrodipicolinate Reductase, domain 2"/>
    <property type="match status" value="1"/>
</dbReference>
<dbReference type="InterPro" id="IPR036291">
    <property type="entry name" value="NAD(P)-bd_dom_sf"/>
</dbReference>
<dbReference type="InterPro" id="IPR000683">
    <property type="entry name" value="Gfo/Idh/MocA-like_OxRdtase_N"/>
</dbReference>
<dbReference type="SUPFAM" id="SSF55347">
    <property type="entry name" value="Glyceraldehyde-3-phosphate dehydrogenase-like, C-terminal domain"/>
    <property type="match status" value="1"/>
</dbReference>
<dbReference type="AlphaFoldDB" id="A0A9D1DR20"/>
<evidence type="ECO:0000313" key="6">
    <source>
        <dbReference type="Proteomes" id="UP000886785"/>
    </source>
</evidence>
<feature type="domain" description="GFO/IDH/MocA-like oxidoreductase" evidence="4">
    <location>
        <begin position="127"/>
        <end position="269"/>
    </location>
</feature>
<dbReference type="Pfam" id="PF22725">
    <property type="entry name" value="GFO_IDH_MocA_C3"/>
    <property type="match status" value="1"/>
</dbReference>
<reference evidence="5" key="1">
    <citation type="submission" date="2020-10" db="EMBL/GenBank/DDBJ databases">
        <authorList>
            <person name="Gilroy R."/>
        </authorList>
    </citation>
    <scope>NUCLEOTIDE SEQUENCE</scope>
    <source>
        <strain evidence="5">ChiSjej1B19-7085</strain>
    </source>
</reference>
<dbReference type="PANTHER" id="PTHR43708">
    <property type="entry name" value="CONSERVED EXPRESSED OXIDOREDUCTASE (EUROFUNG)"/>
    <property type="match status" value="1"/>
</dbReference>
<comment type="caution">
    <text evidence="5">The sequence shown here is derived from an EMBL/GenBank/DDBJ whole genome shotgun (WGS) entry which is preliminary data.</text>
</comment>
<keyword evidence="2" id="KW-0560">Oxidoreductase</keyword>
<sequence length="361" mass="39598">MKAAVIGTGGIAQTHAEALRMAGISIAAAVDVNADAARTYAEKWGVPVWGTDPALLYSPEIDCVHVCTPPNLHFELVRSLLEAGKHVLCEKPLCFDTQEAAALNRLAREKRIACAINLNVRFHMACQKAKQIISDPSFGRVLLVHGSYLQEYHAFPAPDGWRYDEALAGKMRAVTEIGTHWMDIAQYLSGKRVTEVSAQFGCFHPIRYEKDGMMYAGNPDGSRRAKEVHSEDAALIQFRMEDGAIGSVVLSEVSPGHSNRLSLEITGENRNLWWNSEENNLLCTGVKGGGVNQEIFAFGNGFADTFRALVQQFYADIRSGNYTERPVYPTFEDGANIVAVCNAIYESATHNSAWIPTGSTL</sequence>
<reference evidence="5" key="2">
    <citation type="journal article" date="2021" name="PeerJ">
        <title>Extensive microbial diversity within the chicken gut microbiome revealed by metagenomics and culture.</title>
        <authorList>
            <person name="Gilroy R."/>
            <person name="Ravi A."/>
            <person name="Getino M."/>
            <person name="Pursley I."/>
            <person name="Horton D.L."/>
            <person name="Alikhan N.F."/>
            <person name="Baker D."/>
            <person name="Gharbi K."/>
            <person name="Hall N."/>
            <person name="Watson M."/>
            <person name="Adriaenssens E.M."/>
            <person name="Foster-Nyarko E."/>
            <person name="Jarju S."/>
            <person name="Secka A."/>
            <person name="Antonio M."/>
            <person name="Oren A."/>
            <person name="Chaudhuri R.R."/>
            <person name="La Ragione R."/>
            <person name="Hildebrand F."/>
            <person name="Pallen M.J."/>
        </authorList>
    </citation>
    <scope>NUCLEOTIDE SEQUENCE</scope>
    <source>
        <strain evidence="5">ChiSjej1B19-7085</strain>
    </source>
</reference>
<dbReference type="Proteomes" id="UP000886785">
    <property type="component" value="Unassembled WGS sequence"/>
</dbReference>
<proteinExistence type="inferred from homology"/>
<dbReference type="GO" id="GO:0000166">
    <property type="term" value="F:nucleotide binding"/>
    <property type="evidence" value="ECO:0007669"/>
    <property type="project" value="InterPro"/>
</dbReference>
<dbReference type="PANTHER" id="PTHR43708:SF5">
    <property type="entry name" value="CONSERVED EXPRESSED OXIDOREDUCTASE (EUROFUNG)-RELATED"/>
    <property type="match status" value="1"/>
</dbReference>
<feature type="domain" description="Gfo/Idh/MocA-like oxidoreductase N-terminal" evidence="3">
    <location>
        <begin position="2"/>
        <end position="115"/>
    </location>
</feature>
<dbReference type="InterPro" id="IPR051317">
    <property type="entry name" value="Gfo/Idh/MocA_oxidoreduct"/>
</dbReference>
<comment type="similarity">
    <text evidence="1">Belongs to the Gfo/Idh/MocA family.</text>
</comment>
<protein>
    <submittedName>
        <fullName evidence="5">Gfo/Idh/MocA family oxidoreductase</fullName>
    </submittedName>
</protein>
<evidence type="ECO:0000259" key="4">
    <source>
        <dbReference type="Pfam" id="PF22725"/>
    </source>
</evidence>
<evidence type="ECO:0000313" key="5">
    <source>
        <dbReference type="EMBL" id="HIR57388.1"/>
    </source>
</evidence>
<evidence type="ECO:0000256" key="1">
    <source>
        <dbReference type="ARBA" id="ARBA00010928"/>
    </source>
</evidence>
<dbReference type="SUPFAM" id="SSF51735">
    <property type="entry name" value="NAD(P)-binding Rossmann-fold domains"/>
    <property type="match status" value="1"/>
</dbReference>
<gene>
    <name evidence="5" type="ORF">IAA54_06940</name>
</gene>
<evidence type="ECO:0000259" key="3">
    <source>
        <dbReference type="Pfam" id="PF01408"/>
    </source>
</evidence>
<name>A0A9D1DR20_9FIRM</name>
<organism evidence="5 6">
    <name type="scientific">Candidatus Gallacutalibacter pullicola</name>
    <dbReference type="NCBI Taxonomy" id="2840830"/>
    <lineage>
        <taxon>Bacteria</taxon>
        <taxon>Bacillati</taxon>
        <taxon>Bacillota</taxon>
        <taxon>Clostridia</taxon>
        <taxon>Eubacteriales</taxon>
        <taxon>Candidatus Gallacutalibacter</taxon>
    </lineage>
</organism>
<evidence type="ECO:0000256" key="2">
    <source>
        <dbReference type="ARBA" id="ARBA00023002"/>
    </source>
</evidence>
<accession>A0A9D1DR20</accession>